<evidence type="ECO:0000313" key="1">
    <source>
        <dbReference type="EMBL" id="EDQ00865.1"/>
    </source>
</evidence>
<dbReference type="InterPro" id="IPR011059">
    <property type="entry name" value="Metal-dep_hydrolase_composite"/>
</dbReference>
<organism evidence="1 2">
    <name type="scientific">Shewanella benthica KT99</name>
    <dbReference type="NCBI Taxonomy" id="314608"/>
    <lineage>
        <taxon>Bacteria</taxon>
        <taxon>Pseudomonadati</taxon>
        <taxon>Pseudomonadota</taxon>
        <taxon>Gammaproteobacteria</taxon>
        <taxon>Alteromonadales</taxon>
        <taxon>Shewanellaceae</taxon>
        <taxon>Shewanella</taxon>
    </lineage>
</organism>
<dbReference type="GO" id="GO:0016810">
    <property type="term" value="F:hydrolase activity, acting on carbon-nitrogen (but not peptide) bonds"/>
    <property type="evidence" value="ECO:0007669"/>
    <property type="project" value="InterPro"/>
</dbReference>
<evidence type="ECO:0000313" key="2">
    <source>
        <dbReference type="Proteomes" id="UP000005839"/>
    </source>
</evidence>
<name>A9D8U0_9GAMM</name>
<keyword evidence="2" id="KW-1185">Reference proteome</keyword>
<dbReference type="AlphaFoldDB" id="A9D8U0"/>
<protein>
    <submittedName>
        <fullName evidence="1">Uncharacterized protein</fullName>
    </submittedName>
</protein>
<reference evidence="1 2" key="1">
    <citation type="submission" date="2007-10" db="EMBL/GenBank/DDBJ databases">
        <authorList>
            <person name="Yayanos A."/>
            <person name="Ferriera S."/>
            <person name="Johnson J."/>
            <person name="Kravitz S."/>
            <person name="Halpern A."/>
            <person name="Remington K."/>
            <person name="Beeson K."/>
            <person name="Tran B."/>
            <person name="Rogers Y.-H."/>
            <person name="Friedman R."/>
            <person name="Venter J.C."/>
        </authorList>
    </citation>
    <scope>NUCLEOTIDE SEQUENCE [LARGE SCALE GENOMIC DNA]</scope>
    <source>
        <strain evidence="1 2">KT99</strain>
    </source>
</reference>
<dbReference type="Proteomes" id="UP000005839">
    <property type="component" value="Unassembled WGS sequence"/>
</dbReference>
<accession>A9D8U0</accession>
<gene>
    <name evidence="1" type="ORF">KT99_05212</name>
</gene>
<dbReference type="EMBL" id="ABIC01000015">
    <property type="protein sequence ID" value="EDQ00865.1"/>
    <property type="molecule type" value="Genomic_DNA"/>
</dbReference>
<proteinExistence type="predicted"/>
<dbReference type="RefSeq" id="WP_005499237.1">
    <property type="nucleotide sequence ID" value="NZ_ABIC01000015.1"/>
</dbReference>
<comment type="caution">
    <text evidence="1">The sequence shown here is derived from an EMBL/GenBank/DDBJ whole genome shotgun (WGS) entry which is preliminary data.</text>
</comment>
<dbReference type="STRING" id="314608.KT99_05212"/>
<dbReference type="SUPFAM" id="SSF51338">
    <property type="entry name" value="Composite domain of metallo-dependent hydrolases"/>
    <property type="match status" value="1"/>
</dbReference>
<sequence>MPEDALIIDLHGYTVYPGFIDPFTDYAIEFEYPKNEVPMKLYIVLNPAIF</sequence>